<evidence type="ECO:0000256" key="6">
    <source>
        <dbReference type="ARBA" id="ARBA00023098"/>
    </source>
</evidence>
<keyword evidence="12" id="KW-1185">Reference proteome</keyword>
<comment type="function">
    <text evidence="10">Catalyzes the transfer of an acyl group from acyl-phosphate (acyl-PO(4)) to glycerol-3-phosphate (G3P) to form lysophosphatidic acid (LPA). This enzyme utilizes acyl-phosphate as fatty acyl donor, but not acyl-CoA or acyl-ACP.</text>
</comment>
<dbReference type="EMBL" id="NRSD01000008">
    <property type="protein sequence ID" value="MBK1644949.1"/>
    <property type="molecule type" value="Genomic_DNA"/>
</dbReference>
<proteinExistence type="inferred from homology"/>
<evidence type="ECO:0000256" key="8">
    <source>
        <dbReference type="ARBA" id="ARBA00023209"/>
    </source>
</evidence>
<keyword evidence="7 10" id="KW-0472">Membrane</keyword>
<dbReference type="SMART" id="SM01207">
    <property type="entry name" value="G3P_acyltransf"/>
    <property type="match status" value="1"/>
</dbReference>
<comment type="pathway">
    <text evidence="10">Lipid metabolism; phospholipid metabolism.</text>
</comment>
<dbReference type="EC" id="2.3.1.275" evidence="10"/>
<comment type="subcellular location">
    <subcellularLocation>
        <location evidence="10">Cell membrane</location>
        <topology evidence="10">Multi-pass membrane protein</topology>
    </subcellularLocation>
</comment>
<evidence type="ECO:0000313" key="12">
    <source>
        <dbReference type="Proteomes" id="UP001138802"/>
    </source>
</evidence>
<dbReference type="NCBIfam" id="TIGR00023">
    <property type="entry name" value="glycerol-3-phosphate 1-O-acyltransferase PlsY"/>
    <property type="match status" value="1"/>
</dbReference>
<dbReference type="Proteomes" id="UP001138802">
    <property type="component" value="Unassembled WGS sequence"/>
</dbReference>
<gene>
    <name evidence="10 11" type="primary">plsY</name>
    <name evidence="11" type="ORF">CKO25_09855</name>
</gene>
<evidence type="ECO:0000256" key="3">
    <source>
        <dbReference type="ARBA" id="ARBA00022679"/>
    </source>
</evidence>
<evidence type="ECO:0000256" key="10">
    <source>
        <dbReference type="HAMAP-Rule" id="MF_01043"/>
    </source>
</evidence>
<comment type="caution">
    <text evidence="10">Lacks conserved residue(s) required for the propagation of feature annotation.</text>
</comment>
<organism evidence="11 12">
    <name type="scientific">Thiocapsa imhoffii</name>
    <dbReference type="NCBI Taxonomy" id="382777"/>
    <lineage>
        <taxon>Bacteria</taxon>
        <taxon>Pseudomonadati</taxon>
        <taxon>Pseudomonadota</taxon>
        <taxon>Gammaproteobacteria</taxon>
        <taxon>Chromatiales</taxon>
        <taxon>Chromatiaceae</taxon>
        <taxon>Thiocapsa</taxon>
    </lineage>
</organism>
<sequence length="195" mass="20748">MMMNFSLLLFAYLLGSVSSAIIVCRLMGLPDPRTQGSKNPGATNVLRVGGKTPAAITLAGDSLKGLIPMLLGHLLGVTPLVLAGIGLAAFIGHLFPVFFGFRGGKGVATALGVQFGLFWPIGLAVAAIWLFVAKVLKISSLSALISMALAPLIVWLFWPDRALIGMQLIITGLLFWRHRSNIRNLITGTEGRLVD</sequence>
<dbReference type="Pfam" id="PF02660">
    <property type="entry name" value="G3P_acyltransf"/>
    <property type="match status" value="1"/>
</dbReference>
<keyword evidence="2 10" id="KW-0444">Lipid biosynthesis</keyword>
<keyword evidence="1 10" id="KW-1003">Cell membrane</keyword>
<keyword evidence="11" id="KW-0012">Acyltransferase</keyword>
<keyword evidence="5 10" id="KW-1133">Transmembrane helix</keyword>
<dbReference type="RefSeq" id="WP_200387753.1">
    <property type="nucleotide sequence ID" value="NZ_NRSD01000008.1"/>
</dbReference>
<evidence type="ECO:0000256" key="1">
    <source>
        <dbReference type="ARBA" id="ARBA00022475"/>
    </source>
</evidence>
<reference evidence="11 12" key="1">
    <citation type="journal article" date="2020" name="Microorganisms">
        <title>Osmotic Adaptation and Compatible Solute Biosynthesis of Phototrophic Bacteria as Revealed from Genome Analyses.</title>
        <authorList>
            <person name="Imhoff J.F."/>
            <person name="Rahn T."/>
            <person name="Kunzel S."/>
            <person name="Keller A."/>
            <person name="Neulinger S.C."/>
        </authorList>
    </citation>
    <scope>NUCLEOTIDE SEQUENCE [LARGE SCALE GENOMIC DNA]</scope>
    <source>
        <strain evidence="11 12">DSM 21303</strain>
    </source>
</reference>
<feature type="transmembrane region" description="Helical" evidence="10">
    <location>
        <begin position="70"/>
        <end position="95"/>
    </location>
</feature>
<keyword evidence="6 10" id="KW-0443">Lipid metabolism</keyword>
<accession>A0A9X0WIL4</accession>
<dbReference type="GO" id="GO:0005886">
    <property type="term" value="C:plasma membrane"/>
    <property type="evidence" value="ECO:0007669"/>
    <property type="project" value="UniProtKB-SubCell"/>
</dbReference>
<comment type="subunit">
    <text evidence="10">Probably interacts with PlsX.</text>
</comment>
<evidence type="ECO:0000256" key="5">
    <source>
        <dbReference type="ARBA" id="ARBA00022989"/>
    </source>
</evidence>
<dbReference type="GO" id="GO:0008654">
    <property type="term" value="P:phospholipid biosynthetic process"/>
    <property type="evidence" value="ECO:0007669"/>
    <property type="project" value="UniProtKB-UniRule"/>
</dbReference>
<keyword evidence="8 10" id="KW-0594">Phospholipid biosynthesis</keyword>
<name>A0A9X0WIL4_9GAMM</name>
<dbReference type="HAMAP" id="MF_01043">
    <property type="entry name" value="PlsY"/>
    <property type="match status" value="1"/>
</dbReference>
<comment type="catalytic activity">
    <reaction evidence="10">
        <text>an acyl phosphate + sn-glycerol 3-phosphate = a 1-acyl-sn-glycero-3-phosphate + phosphate</text>
        <dbReference type="Rhea" id="RHEA:34075"/>
        <dbReference type="ChEBI" id="CHEBI:43474"/>
        <dbReference type="ChEBI" id="CHEBI:57597"/>
        <dbReference type="ChEBI" id="CHEBI:57970"/>
        <dbReference type="ChEBI" id="CHEBI:59918"/>
        <dbReference type="EC" id="2.3.1.275"/>
    </reaction>
</comment>
<dbReference type="InterPro" id="IPR003811">
    <property type="entry name" value="G3P_acylTferase_PlsY"/>
</dbReference>
<evidence type="ECO:0000256" key="9">
    <source>
        <dbReference type="ARBA" id="ARBA00023264"/>
    </source>
</evidence>
<feature type="transmembrane region" description="Helical" evidence="10">
    <location>
        <begin position="107"/>
        <end position="132"/>
    </location>
</feature>
<keyword evidence="4 10" id="KW-0812">Transmembrane</keyword>
<protein>
    <recommendedName>
        <fullName evidence="10">Glycerol-3-phosphate acyltransferase</fullName>
    </recommendedName>
    <alternativeName>
        <fullName evidence="10">Acyl-PO4 G3P acyltransferase</fullName>
    </alternativeName>
    <alternativeName>
        <fullName evidence="10">Acyl-phosphate--glycerol-3-phosphate acyltransferase</fullName>
    </alternativeName>
    <alternativeName>
        <fullName evidence="10">G3P acyltransferase</fullName>
        <shortName evidence="10">GPAT</shortName>
        <ecNumber evidence="10">2.3.1.275</ecNumber>
    </alternativeName>
    <alternativeName>
        <fullName evidence="10">Lysophosphatidic acid synthase</fullName>
        <shortName evidence="10">LPA synthase</shortName>
    </alternativeName>
</protein>
<comment type="caution">
    <text evidence="11">The sequence shown here is derived from an EMBL/GenBank/DDBJ whole genome shotgun (WGS) entry which is preliminary data.</text>
</comment>
<dbReference type="GO" id="GO:0043772">
    <property type="term" value="F:acyl-phosphate glycerol-3-phosphate acyltransferase activity"/>
    <property type="evidence" value="ECO:0007669"/>
    <property type="project" value="UniProtKB-UniRule"/>
</dbReference>
<evidence type="ECO:0000256" key="2">
    <source>
        <dbReference type="ARBA" id="ARBA00022516"/>
    </source>
</evidence>
<dbReference type="PANTHER" id="PTHR30309:SF0">
    <property type="entry name" value="GLYCEROL-3-PHOSPHATE ACYLTRANSFERASE-RELATED"/>
    <property type="match status" value="1"/>
</dbReference>
<keyword evidence="9 10" id="KW-1208">Phospholipid metabolism</keyword>
<comment type="similarity">
    <text evidence="10">Belongs to the PlsY family.</text>
</comment>
<dbReference type="PANTHER" id="PTHR30309">
    <property type="entry name" value="INNER MEMBRANE PROTEIN YGIH"/>
    <property type="match status" value="1"/>
</dbReference>
<dbReference type="AlphaFoldDB" id="A0A9X0WIL4"/>
<keyword evidence="3 10" id="KW-0808">Transferase</keyword>
<evidence type="ECO:0000256" key="4">
    <source>
        <dbReference type="ARBA" id="ARBA00022692"/>
    </source>
</evidence>
<feature type="transmembrane region" description="Helical" evidence="10">
    <location>
        <begin position="138"/>
        <end position="158"/>
    </location>
</feature>
<evidence type="ECO:0000313" key="11">
    <source>
        <dbReference type="EMBL" id="MBK1644949.1"/>
    </source>
</evidence>
<evidence type="ECO:0000256" key="7">
    <source>
        <dbReference type="ARBA" id="ARBA00023136"/>
    </source>
</evidence>